<protein>
    <submittedName>
        <fullName evidence="4">4401_t:CDS:1</fullName>
    </submittedName>
</protein>
<feature type="domain" description="HTH APSES-type" evidence="3">
    <location>
        <begin position="39"/>
        <end position="148"/>
    </location>
</feature>
<evidence type="ECO:0000313" key="4">
    <source>
        <dbReference type="EMBL" id="CAG8548615.1"/>
    </source>
</evidence>
<dbReference type="GO" id="GO:0003677">
    <property type="term" value="F:DNA binding"/>
    <property type="evidence" value="ECO:0007669"/>
    <property type="project" value="InterPro"/>
</dbReference>
<dbReference type="EMBL" id="CAJVPJ010000682">
    <property type="protein sequence ID" value="CAG8548615.1"/>
    <property type="molecule type" value="Genomic_DNA"/>
</dbReference>
<name>A0A9N9B096_9GLOM</name>
<feature type="transmembrane region" description="Helical" evidence="2">
    <location>
        <begin position="238"/>
        <end position="260"/>
    </location>
</feature>
<comment type="caution">
    <text evidence="4">The sequence shown here is derived from an EMBL/GenBank/DDBJ whole genome shotgun (WGS) entry which is preliminary data.</text>
</comment>
<keyword evidence="2" id="KW-0812">Transmembrane</keyword>
<evidence type="ECO:0000256" key="2">
    <source>
        <dbReference type="SAM" id="Phobius"/>
    </source>
</evidence>
<dbReference type="Proteomes" id="UP000789572">
    <property type="component" value="Unassembled WGS sequence"/>
</dbReference>
<evidence type="ECO:0000313" key="5">
    <source>
        <dbReference type="Proteomes" id="UP000789572"/>
    </source>
</evidence>
<dbReference type="PROSITE" id="PS51299">
    <property type="entry name" value="HTH_APSES"/>
    <property type="match status" value="1"/>
</dbReference>
<keyword evidence="2" id="KW-1133">Transmembrane helix</keyword>
<organism evidence="4 5">
    <name type="scientific">Paraglomus occultum</name>
    <dbReference type="NCBI Taxonomy" id="144539"/>
    <lineage>
        <taxon>Eukaryota</taxon>
        <taxon>Fungi</taxon>
        <taxon>Fungi incertae sedis</taxon>
        <taxon>Mucoromycota</taxon>
        <taxon>Glomeromycotina</taxon>
        <taxon>Glomeromycetes</taxon>
        <taxon>Paraglomerales</taxon>
        <taxon>Paraglomeraceae</taxon>
        <taxon>Paraglomus</taxon>
    </lineage>
</organism>
<dbReference type="OrthoDB" id="2406140at2759"/>
<evidence type="ECO:0000256" key="1">
    <source>
        <dbReference type="SAM" id="MobiDB-lite"/>
    </source>
</evidence>
<dbReference type="InterPro" id="IPR036887">
    <property type="entry name" value="HTH_APSES_sf"/>
</dbReference>
<evidence type="ECO:0000259" key="3">
    <source>
        <dbReference type="PROSITE" id="PS51299"/>
    </source>
</evidence>
<reference evidence="4" key="1">
    <citation type="submission" date="2021-06" db="EMBL/GenBank/DDBJ databases">
        <authorList>
            <person name="Kallberg Y."/>
            <person name="Tangrot J."/>
            <person name="Rosling A."/>
        </authorList>
    </citation>
    <scope>NUCLEOTIDE SEQUENCE</scope>
    <source>
        <strain evidence="4">IA702</strain>
    </source>
</reference>
<keyword evidence="2" id="KW-0472">Membrane</keyword>
<proteinExistence type="predicted"/>
<dbReference type="InterPro" id="IPR003163">
    <property type="entry name" value="Tscrpt_reg_HTH_APSES-type"/>
</dbReference>
<dbReference type="Gene3D" id="3.10.260.10">
    <property type="entry name" value="Transcription regulator HTH, APSES-type DNA-binding domain"/>
    <property type="match status" value="1"/>
</dbReference>
<feature type="compositionally biased region" description="Basic and acidic residues" evidence="1">
    <location>
        <begin position="147"/>
        <end position="163"/>
    </location>
</feature>
<dbReference type="SUPFAM" id="SSF54616">
    <property type="entry name" value="DNA-binding domain of Mlu1-box binding protein MBP1"/>
    <property type="match status" value="1"/>
</dbReference>
<sequence length="280" mass="32468">MSNPRPSRGRPKRTSVTPTRQSPRKVRRVQSYLNAVNRHFVNTVPILEVTLRFDEDEYDVWRRQDTDEVNLYYMLRIKYPKDADEATWRRELEKLKKEIGQIRVVNEGWFEGVWISLEKAKEIARRYDIYDLVAELLETENSWFDSPKNKPKDKSLYTREKDSQNTQNAMPPPDPIIPNGEPQSNTNYEKKPCNHRSMAEQADVSSQAEYKNQITILKQKIDESEQFLQPSQSKKRRLYWTAGGFAVGAVAATAVGLLAGDDMREMLNGMSESVSGMIQF</sequence>
<dbReference type="AlphaFoldDB" id="A0A9N9B096"/>
<feature type="region of interest" description="Disordered" evidence="1">
    <location>
        <begin position="1"/>
        <end position="24"/>
    </location>
</feature>
<gene>
    <name evidence="4" type="ORF">POCULU_LOCUS4904</name>
</gene>
<feature type="region of interest" description="Disordered" evidence="1">
    <location>
        <begin position="143"/>
        <end position="191"/>
    </location>
</feature>
<accession>A0A9N9B096</accession>
<keyword evidence="5" id="KW-1185">Reference proteome</keyword>